<reference evidence="3" key="1">
    <citation type="journal article" date="2020" name="MBio">
        <title>Horizontal gene transfer to a defensive symbiont with a reduced genome amongst a multipartite beetle microbiome.</title>
        <authorList>
            <person name="Waterworth S.C."/>
            <person name="Florez L.V."/>
            <person name="Rees E.R."/>
            <person name="Hertweck C."/>
            <person name="Kaltenpoth M."/>
            <person name="Kwan J.C."/>
        </authorList>
    </citation>
    <scope>NUCLEOTIDE SEQUENCE [LARGE SCALE GENOMIC DNA]</scope>
</reference>
<evidence type="ECO:0000313" key="2">
    <source>
        <dbReference type="EMBL" id="KAF1043218.1"/>
    </source>
</evidence>
<proteinExistence type="predicted"/>
<dbReference type="AlphaFoldDB" id="A0A7V8JU62"/>
<dbReference type="InterPro" id="IPR005471">
    <property type="entry name" value="Tscrpt_reg_IclR_N"/>
</dbReference>
<gene>
    <name evidence="2" type="ORF">GAK35_02310</name>
</gene>
<evidence type="ECO:0000313" key="3">
    <source>
        <dbReference type="Proteomes" id="UP000462435"/>
    </source>
</evidence>
<comment type="caution">
    <text evidence="2">The sequence shown here is derived from an EMBL/GenBank/DDBJ whole genome shotgun (WGS) entry which is preliminary data.</text>
</comment>
<name>A0A7V8JU62_9BURK</name>
<dbReference type="EMBL" id="WNDX01000064">
    <property type="protein sequence ID" value="KAF1043218.1"/>
    <property type="molecule type" value="Genomic_DNA"/>
</dbReference>
<dbReference type="InterPro" id="IPR036390">
    <property type="entry name" value="WH_DNA-bd_sf"/>
</dbReference>
<dbReference type="PROSITE" id="PS51077">
    <property type="entry name" value="HTH_ICLR"/>
    <property type="match status" value="1"/>
</dbReference>
<dbReference type="Proteomes" id="UP000462435">
    <property type="component" value="Unassembled WGS sequence"/>
</dbReference>
<protein>
    <recommendedName>
        <fullName evidence="1">HTH iclR-type domain-containing protein</fullName>
    </recommendedName>
</protein>
<dbReference type="InterPro" id="IPR036388">
    <property type="entry name" value="WH-like_DNA-bd_sf"/>
</dbReference>
<evidence type="ECO:0000259" key="1">
    <source>
        <dbReference type="PROSITE" id="PS51077"/>
    </source>
</evidence>
<feature type="domain" description="HTH iclR-type" evidence="1">
    <location>
        <begin position="8"/>
        <end position="71"/>
    </location>
</feature>
<accession>A0A7V8JU62</accession>
<organism evidence="2 3">
    <name type="scientific">Herbaspirillum frisingense</name>
    <dbReference type="NCBI Taxonomy" id="92645"/>
    <lineage>
        <taxon>Bacteria</taxon>
        <taxon>Pseudomonadati</taxon>
        <taxon>Pseudomonadota</taxon>
        <taxon>Betaproteobacteria</taxon>
        <taxon>Burkholderiales</taxon>
        <taxon>Oxalobacteraceae</taxon>
        <taxon>Herbaspirillum</taxon>
    </lineage>
</organism>
<dbReference type="Gene3D" id="1.10.10.10">
    <property type="entry name" value="Winged helix-like DNA-binding domain superfamily/Winged helix DNA-binding domain"/>
    <property type="match status" value="1"/>
</dbReference>
<dbReference type="SUPFAM" id="SSF46785">
    <property type="entry name" value="Winged helix' DNA-binding domain"/>
    <property type="match status" value="1"/>
</dbReference>
<dbReference type="GO" id="GO:0006355">
    <property type="term" value="P:regulation of DNA-templated transcription"/>
    <property type="evidence" value="ECO:0007669"/>
    <property type="project" value="InterPro"/>
</dbReference>
<sequence length="102" mass="11347">MAEPKYTNEAQQRILKVVMLLAEDVITGLSPTQIASELSVPASYVTRDLENLKTAGWAMQSEETGRWLLGAKAGAVGVKVMHSIDRAERKVTEDRNRFTRNT</sequence>
<dbReference type="GO" id="GO:0003677">
    <property type="term" value="F:DNA binding"/>
    <property type="evidence" value="ECO:0007669"/>
    <property type="project" value="InterPro"/>
</dbReference>